<dbReference type="PROSITE" id="PS51217">
    <property type="entry name" value="UVRD_HELICASE_CTER"/>
    <property type="match status" value="1"/>
</dbReference>
<dbReference type="InterPro" id="IPR014016">
    <property type="entry name" value="UvrD-like_ATP-bd"/>
</dbReference>
<feature type="domain" description="UvrD-like helicase ATP-binding" evidence="17">
    <location>
        <begin position="1"/>
        <end position="475"/>
    </location>
</feature>
<dbReference type="SUPFAM" id="SSF52980">
    <property type="entry name" value="Restriction endonuclease-like"/>
    <property type="match status" value="1"/>
</dbReference>
<comment type="catalytic activity">
    <reaction evidence="14">
        <text>ATP + H2O = ADP + phosphate + H(+)</text>
        <dbReference type="Rhea" id="RHEA:13065"/>
        <dbReference type="ChEBI" id="CHEBI:15377"/>
        <dbReference type="ChEBI" id="CHEBI:15378"/>
        <dbReference type="ChEBI" id="CHEBI:30616"/>
        <dbReference type="ChEBI" id="CHEBI:43474"/>
        <dbReference type="ChEBI" id="CHEBI:456216"/>
        <dbReference type="EC" id="5.6.2.4"/>
    </reaction>
</comment>
<evidence type="ECO:0000256" key="4">
    <source>
        <dbReference type="ARBA" id="ARBA00022801"/>
    </source>
</evidence>
<reference evidence="19 20" key="1">
    <citation type="submission" date="2022-10" db="EMBL/GenBank/DDBJ databases">
        <title>Defluviimonas sp. nov., isolated from ocean surface water.</title>
        <authorList>
            <person name="He W."/>
            <person name="Wang L."/>
            <person name="Zhang D.-F."/>
        </authorList>
    </citation>
    <scope>NUCLEOTIDE SEQUENCE [LARGE SCALE GENOMIC DNA]</scope>
    <source>
        <strain evidence="19 20">WL0002</strain>
    </source>
</reference>
<evidence type="ECO:0000256" key="2">
    <source>
        <dbReference type="ARBA" id="ARBA00022741"/>
    </source>
</evidence>
<evidence type="ECO:0000256" key="7">
    <source>
        <dbReference type="ARBA" id="ARBA00022840"/>
    </source>
</evidence>
<dbReference type="Pfam" id="PF00580">
    <property type="entry name" value="UvrD-helicase"/>
    <property type="match status" value="1"/>
</dbReference>
<evidence type="ECO:0000256" key="6">
    <source>
        <dbReference type="ARBA" id="ARBA00022839"/>
    </source>
</evidence>
<dbReference type="EMBL" id="JAOWKY010000001">
    <property type="protein sequence ID" value="MCV2867263.1"/>
    <property type="molecule type" value="Genomic_DNA"/>
</dbReference>
<dbReference type="PANTHER" id="PTHR11070">
    <property type="entry name" value="UVRD / RECB / PCRA DNA HELICASE FAMILY MEMBER"/>
    <property type="match status" value="1"/>
</dbReference>
<evidence type="ECO:0000313" key="20">
    <source>
        <dbReference type="Proteomes" id="UP001652542"/>
    </source>
</evidence>
<keyword evidence="4 15" id="KW-0378">Hydrolase</keyword>
<keyword evidence="7 15" id="KW-0067">ATP-binding</keyword>
<dbReference type="InterPro" id="IPR027417">
    <property type="entry name" value="P-loop_NTPase"/>
</dbReference>
<organism evidence="19 20">
    <name type="scientific">Albidovulum marisflavi</name>
    <dbReference type="NCBI Taxonomy" id="2984159"/>
    <lineage>
        <taxon>Bacteria</taxon>
        <taxon>Pseudomonadati</taxon>
        <taxon>Pseudomonadota</taxon>
        <taxon>Alphaproteobacteria</taxon>
        <taxon>Rhodobacterales</taxon>
        <taxon>Paracoccaceae</taxon>
        <taxon>Albidovulum</taxon>
    </lineage>
</organism>
<keyword evidence="3" id="KW-0227">DNA damage</keyword>
<evidence type="ECO:0000256" key="5">
    <source>
        <dbReference type="ARBA" id="ARBA00022806"/>
    </source>
</evidence>
<dbReference type="PANTHER" id="PTHR11070:SF2">
    <property type="entry name" value="ATP-DEPENDENT DNA HELICASE SRS2"/>
    <property type="match status" value="1"/>
</dbReference>
<dbReference type="Pfam" id="PF12705">
    <property type="entry name" value="PDDEXK_1"/>
    <property type="match status" value="1"/>
</dbReference>
<evidence type="ECO:0000256" key="11">
    <source>
        <dbReference type="ARBA" id="ARBA00034617"/>
    </source>
</evidence>
<evidence type="ECO:0000259" key="17">
    <source>
        <dbReference type="PROSITE" id="PS51198"/>
    </source>
</evidence>
<evidence type="ECO:0000259" key="18">
    <source>
        <dbReference type="PROSITE" id="PS51217"/>
    </source>
</evidence>
<keyword evidence="6" id="KW-0269">Exonuclease</keyword>
<evidence type="ECO:0000256" key="14">
    <source>
        <dbReference type="ARBA" id="ARBA00048988"/>
    </source>
</evidence>
<evidence type="ECO:0000256" key="15">
    <source>
        <dbReference type="PROSITE-ProRule" id="PRU00560"/>
    </source>
</evidence>
<keyword evidence="5 15" id="KW-0347">Helicase</keyword>
<feature type="region of interest" description="Disordered" evidence="16">
    <location>
        <begin position="900"/>
        <end position="922"/>
    </location>
</feature>
<proteinExistence type="predicted"/>
<evidence type="ECO:0000256" key="10">
    <source>
        <dbReference type="ARBA" id="ARBA00023235"/>
    </source>
</evidence>
<gene>
    <name evidence="19" type="primary">addA</name>
    <name evidence="19" type="ORF">OEW28_01310</name>
</gene>
<evidence type="ECO:0000256" key="12">
    <source>
        <dbReference type="ARBA" id="ARBA00034808"/>
    </source>
</evidence>
<dbReference type="InterPro" id="IPR011335">
    <property type="entry name" value="Restrct_endonuc-II-like"/>
</dbReference>
<dbReference type="NCBIfam" id="TIGR02784">
    <property type="entry name" value="addA_alphas"/>
    <property type="match status" value="1"/>
</dbReference>
<dbReference type="Pfam" id="PF13361">
    <property type="entry name" value="UvrD_C"/>
    <property type="match status" value="1"/>
</dbReference>
<comment type="caution">
    <text evidence="19">The sequence shown here is derived from an EMBL/GenBank/DDBJ whole genome shotgun (WGS) entry which is preliminary data.</text>
</comment>
<keyword evidence="9" id="KW-0234">DNA repair</keyword>
<evidence type="ECO:0000256" key="8">
    <source>
        <dbReference type="ARBA" id="ARBA00023125"/>
    </source>
</evidence>
<keyword evidence="8" id="KW-0238">DNA-binding</keyword>
<keyword evidence="1" id="KW-0540">Nuclease</keyword>
<dbReference type="InterPro" id="IPR014151">
    <property type="entry name" value="DNA_helicase_AddA"/>
</dbReference>
<dbReference type="Proteomes" id="UP001652542">
    <property type="component" value="Unassembled WGS sequence"/>
</dbReference>
<dbReference type="Gene3D" id="1.10.486.10">
    <property type="entry name" value="PCRA, domain 4"/>
    <property type="match status" value="1"/>
</dbReference>
<sequence length="1127" mass="122012">MDDATRAQVRAADPEASTWLSANAGSGKTRVLIDRVARLLLDGTEPQRILCLTYTKAAASEMQNRLFGRLGEWAMLPEPQLRAALANLGATGPVDAEALARARRLFARAIETPGGLKIQTIHSFCAALLRRFPVEAGVSPDFTEMDDRTAALLRAEIVEELAAGDDIGAVDALASLVSGDDIDPFLADLGRNSDAFAQPLTRAEVFELFALPAGFDRAALLAEVFKGSESSLFGVLVPLLAASGPNDAKAAAKLAAANFAAPDEHVLTVLESVLLTGEGAKAPFSAKIGSFPTKGLREGKAAALMPELDALMERVEAARHLRIALGAAERTLALHRFAGAFLPRYAARKAGQGRLDFDDLITRAAALLGDRSVASWVLFRLDGGIDHVLVDEAQDTSPAQWKVIERLTEEFTAGEGARGTLRTIFVVGDKKQSIYSFQGADLKEFDGMRNHFTAKFAALGRAMEDMELLHSFRSADAILRVVDLTFGDQTNHGLGGAPRHLAFHAGKPGRVDLWDPIPKPEKVAPDAWYDPVDILPDAHEHVVLARKIAAEIRRMIDAGTTLLEKSGPRRIHEGDFLILVQRRGPLFAEIIRACKAERLEIAGADRLKLGGELAVKDLAALLSFLALQEDDLSLAAALRSPLFGWTEGQLYDLAHKRPAKVYLWEALRNRRDAFPQTLAVLDDLRKWADFLRPYELLERILTRHGGRQRLLARLGPEAEDGIDALLAQALSYERTEVPSLTGFLVWMQTDEVEVKRRLDSASRAIRVMTVHGAKGLEAPIVILPDTARRGEQSRDEIYVTGQGIALWKTPAAESPALISDLRDEFRDRQRQERMRLLYVAMTRAESWLIVCAAGETGAGEDSWYALIDAAVDKAGAAPARADGAAWDFGPGKRFELGEWPLPVSSEPGAPQAPDTPPTPPRWLLAPAPSAPDAALALSPSALGGAKALAGDAGLDEELAMRRGTLIHLLLEHLPLWPRADWPDIAEALLAAETDADPSESETLLAEATSVLDSPALAPILARGLREVELTAALPELGGRQLHGTIDLLLVEADRVLAIDYKSNASVPDRPETVPDGILRQMGAYGQMLSAIYPDRPVQTAILWTRTGQLMELPTDIVRAALQSTTTA</sequence>
<comment type="catalytic activity">
    <reaction evidence="11">
        <text>Couples ATP hydrolysis with the unwinding of duplex DNA by translocating in the 3'-5' direction.</text>
        <dbReference type="EC" id="5.6.2.4"/>
    </reaction>
</comment>
<dbReference type="InterPro" id="IPR014017">
    <property type="entry name" value="DNA_helicase_UvrD-like_C"/>
</dbReference>
<dbReference type="GO" id="GO:0004386">
    <property type="term" value="F:helicase activity"/>
    <property type="evidence" value="ECO:0007669"/>
    <property type="project" value="UniProtKB-KW"/>
</dbReference>
<dbReference type="Gene3D" id="3.40.50.300">
    <property type="entry name" value="P-loop containing nucleotide triphosphate hydrolases"/>
    <property type="match status" value="3"/>
</dbReference>
<feature type="domain" description="UvrD-like helicase C-terminal" evidence="18">
    <location>
        <begin position="492"/>
        <end position="775"/>
    </location>
</feature>
<accession>A0ABT2Z806</accession>
<feature type="binding site" evidence="15">
    <location>
        <begin position="22"/>
        <end position="29"/>
    </location>
    <ligand>
        <name>ATP</name>
        <dbReference type="ChEBI" id="CHEBI:30616"/>
    </ligand>
</feature>
<protein>
    <recommendedName>
        <fullName evidence="12">DNA 3'-5' helicase</fullName>
        <ecNumber evidence="12">5.6.2.4</ecNumber>
    </recommendedName>
    <alternativeName>
        <fullName evidence="13">DNA 3'-5' helicase II</fullName>
    </alternativeName>
</protein>
<dbReference type="Gene3D" id="3.90.320.10">
    <property type="match status" value="1"/>
</dbReference>
<dbReference type="InterPro" id="IPR038726">
    <property type="entry name" value="PDDEXK_AddAB-type"/>
</dbReference>
<keyword evidence="20" id="KW-1185">Reference proteome</keyword>
<evidence type="ECO:0000256" key="13">
    <source>
        <dbReference type="ARBA" id="ARBA00034923"/>
    </source>
</evidence>
<name>A0ABT2Z806_9RHOB</name>
<dbReference type="SUPFAM" id="SSF52540">
    <property type="entry name" value="P-loop containing nucleoside triphosphate hydrolases"/>
    <property type="match status" value="1"/>
</dbReference>
<dbReference type="EC" id="5.6.2.4" evidence="12"/>
<evidence type="ECO:0000256" key="9">
    <source>
        <dbReference type="ARBA" id="ARBA00023204"/>
    </source>
</evidence>
<evidence type="ECO:0000256" key="16">
    <source>
        <dbReference type="SAM" id="MobiDB-lite"/>
    </source>
</evidence>
<keyword evidence="2 15" id="KW-0547">Nucleotide-binding</keyword>
<dbReference type="InterPro" id="IPR000212">
    <property type="entry name" value="DNA_helicase_UvrD/REP"/>
</dbReference>
<dbReference type="PROSITE" id="PS51198">
    <property type="entry name" value="UVRD_HELICASE_ATP_BIND"/>
    <property type="match status" value="1"/>
</dbReference>
<evidence type="ECO:0000256" key="1">
    <source>
        <dbReference type="ARBA" id="ARBA00022722"/>
    </source>
</evidence>
<keyword evidence="10" id="KW-0413">Isomerase</keyword>
<dbReference type="InterPro" id="IPR011604">
    <property type="entry name" value="PDDEXK-like_dom_sf"/>
</dbReference>
<evidence type="ECO:0000313" key="19">
    <source>
        <dbReference type="EMBL" id="MCV2867263.1"/>
    </source>
</evidence>
<evidence type="ECO:0000256" key="3">
    <source>
        <dbReference type="ARBA" id="ARBA00022763"/>
    </source>
</evidence>